<name>A0A9E8N7I6_9BACT</name>
<reference evidence="5" key="1">
    <citation type="submission" date="2022-11" db="EMBL/GenBank/DDBJ databases">
        <title>Dyadobacter pollutisoli sp. nov., isolated from plastic dumped soil.</title>
        <authorList>
            <person name="Kim J.M."/>
            <person name="Kim K.R."/>
            <person name="Lee J.K."/>
            <person name="Hao L."/>
            <person name="Jeon C.O."/>
        </authorList>
    </citation>
    <scope>NUCLEOTIDE SEQUENCE</scope>
    <source>
        <strain evidence="5">U1</strain>
    </source>
</reference>
<protein>
    <submittedName>
        <fullName evidence="5">DUF255 domain-containing protein</fullName>
    </submittedName>
</protein>
<keyword evidence="1 3" id="KW-0732">Signal</keyword>
<organism evidence="5 6">
    <name type="scientific">Dyadobacter pollutisoli</name>
    <dbReference type="NCBI Taxonomy" id="2910158"/>
    <lineage>
        <taxon>Bacteria</taxon>
        <taxon>Pseudomonadati</taxon>
        <taxon>Bacteroidota</taxon>
        <taxon>Cytophagia</taxon>
        <taxon>Cytophagales</taxon>
        <taxon>Spirosomataceae</taxon>
        <taxon>Dyadobacter</taxon>
    </lineage>
</organism>
<dbReference type="SUPFAM" id="SSF52833">
    <property type="entry name" value="Thioredoxin-like"/>
    <property type="match status" value="1"/>
</dbReference>
<dbReference type="InterPro" id="IPR004879">
    <property type="entry name" value="Ssp411-like_TRX"/>
</dbReference>
<feature type="chain" id="PRO_5038584929" evidence="3">
    <location>
        <begin position="24"/>
        <end position="186"/>
    </location>
</feature>
<dbReference type="EMBL" id="CP112998">
    <property type="protein sequence ID" value="WAC11320.1"/>
    <property type="molecule type" value="Genomic_DNA"/>
</dbReference>
<dbReference type="PANTHER" id="PTHR15337">
    <property type="entry name" value="ANTERIOR GRADIENT PROTEIN-RELATED"/>
    <property type="match status" value="1"/>
</dbReference>
<feature type="domain" description="Spermatogenesis-associated protein 20-like TRX" evidence="4">
    <location>
        <begin position="32"/>
        <end position="167"/>
    </location>
</feature>
<evidence type="ECO:0000259" key="4">
    <source>
        <dbReference type="Pfam" id="PF03190"/>
    </source>
</evidence>
<dbReference type="Pfam" id="PF03190">
    <property type="entry name" value="Thioredox_DsbH"/>
    <property type="match status" value="1"/>
</dbReference>
<dbReference type="Gene3D" id="3.40.30.10">
    <property type="entry name" value="Glutaredoxin"/>
    <property type="match status" value="1"/>
</dbReference>
<proteinExistence type="predicted"/>
<dbReference type="InterPro" id="IPR036249">
    <property type="entry name" value="Thioredoxin-like_sf"/>
</dbReference>
<keyword evidence="2" id="KW-0676">Redox-active center</keyword>
<evidence type="ECO:0000313" key="6">
    <source>
        <dbReference type="Proteomes" id="UP001164653"/>
    </source>
</evidence>
<feature type="signal peptide" evidence="3">
    <location>
        <begin position="1"/>
        <end position="23"/>
    </location>
</feature>
<gene>
    <name evidence="5" type="ORF">ON006_26760</name>
</gene>
<dbReference type="KEGG" id="dpf:ON006_26760"/>
<evidence type="ECO:0000313" key="5">
    <source>
        <dbReference type="EMBL" id="WAC11320.1"/>
    </source>
</evidence>
<dbReference type="AlphaFoldDB" id="A0A9E8N7I6"/>
<dbReference type="PANTHER" id="PTHR15337:SF11">
    <property type="entry name" value="THIOREDOXIN DOMAIN-CONTAINING PROTEIN"/>
    <property type="match status" value="1"/>
</dbReference>
<dbReference type="Proteomes" id="UP001164653">
    <property type="component" value="Chromosome"/>
</dbReference>
<accession>A0A9E8N7I6</accession>
<dbReference type="InterPro" id="IPR051099">
    <property type="entry name" value="AGR/TXD"/>
</dbReference>
<dbReference type="PROSITE" id="PS00194">
    <property type="entry name" value="THIOREDOXIN_1"/>
    <property type="match status" value="1"/>
</dbReference>
<evidence type="ECO:0000256" key="3">
    <source>
        <dbReference type="SAM" id="SignalP"/>
    </source>
</evidence>
<dbReference type="InterPro" id="IPR017937">
    <property type="entry name" value="Thioredoxin_CS"/>
</dbReference>
<evidence type="ECO:0000256" key="1">
    <source>
        <dbReference type="ARBA" id="ARBA00022729"/>
    </source>
</evidence>
<dbReference type="RefSeq" id="WP_244821252.1">
    <property type="nucleotide sequence ID" value="NZ_CP112998.1"/>
</dbReference>
<keyword evidence="6" id="KW-1185">Reference proteome</keyword>
<sequence length="186" mass="21349">MKQFITSSLLVLTLLAVSTGFKADSGNRPAEGIQWLTIEEAYAKIQKEPRKVLIDVYTDWCGWCKVMDRETFKNKAVVEYVNRKFYAVKLDAEQKEAITLGDKKFKYLAEGGRGINEIALALTNNQPSYPTTVFLDDQFNMIQPLPGYMKAKEFHQVITFIGEDYHKKEDFDTYKSKTYAGLYPSK</sequence>
<evidence type="ECO:0000256" key="2">
    <source>
        <dbReference type="ARBA" id="ARBA00023284"/>
    </source>
</evidence>